<name>A0A8S9PR05_BRACR</name>
<dbReference type="EMBL" id="QGKX02001347">
    <property type="protein sequence ID" value="KAF3523718.1"/>
    <property type="molecule type" value="Genomic_DNA"/>
</dbReference>
<feature type="region of interest" description="Disordered" evidence="1">
    <location>
        <begin position="120"/>
        <end position="158"/>
    </location>
</feature>
<feature type="region of interest" description="Disordered" evidence="1">
    <location>
        <begin position="54"/>
        <end position="104"/>
    </location>
</feature>
<protein>
    <submittedName>
        <fullName evidence="2">Uncharacterized protein</fullName>
    </submittedName>
</protein>
<proteinExistence type="predicted"/>
<reference evidence="2" key="1">
    <citation type="submission" date="2019-12" db="EMBL/GenBank/DDBJ databases">
        <title>Genome sequencing and annotation of Brassica cretica.</title>
        <authorList>
            <person name="Studholme D.J."/>
            <person name="Sarris P."/>
        </authorList>
    </citation>
    <scope>NUCLEOTIDE SEQUENCE</scope>
    <source>
        <strain evidence="2">PFS-109/04</strain>
        <tissue evidence="2">Leaf</tissue>
    </source>
</reference>
<dbReference type="Proteomes" id="UP000712600">
    <property type="component" value="Unassembled WGS sequence"/>
</dbReference>
<dbReference type="AlphaFoldDB" id="A0A8S9PR05"/>
<sequence>MLGVLGENGLEVIRRAGLEPSWSPRGDLGMHDPVAGGDLSSRCAGRRGRPDLALRWSPGVPCDPTPSAGTGVPLVPDALAQPSGSSTTPGPVAEKEQTVKTMPPPPVKRAIVLALFAPSATPAAPPKGRKRSCSTSEMTKKKRCIKSEEGETSLRGGTGLMSQHRAKICSSIFLYD</sequence>
<evidence type="ECO:0000313" key="2">
    <source>
        <dbReference type="EMBL" id="KAF3523718.1"/>
    </source>
</evidence>
<comment type="caution">
    <text evidence="2">The sequence shown here is derived from an EMBL/GenBank/DDBJ whole genome shotgun (WGS) entry which is preliminary data.</text>
</comment>
<accession>A0A8S9PR05</accession>
<gene>
    <name evidence="2" type="ORF">F2Q69_00046086</name>
</gene>
<organism evidence="2 3">
    <name type="scientific">Brassica cretica</name>
    <name type="common">Mustard</name>
    <dbReference type="NCBI Taxonomy" id="69181"/>
    <lineage>
        <taxon>Eukaryota</taxon>
        <taxon>Viridiplantae</taxon>
        <taxon>Streptophyta</taxon>
        <taxon>Embryophyta</taxon>
        <taxon>Tracheophyta</taxon>
        <taxon>Spermatophyta</taxon>
        <taxon>Magnoliopsida</taxon>
        <taxon>eudicotyledons</taxon>
        <taxon>Gunneridae</taxon>
        <taxon>Pentapetalae</taxon>
        <taxon>rosids</taxon>
        <taxon>malvids</taxon>
        <taxon>Brassicales</taxon>
        <taxon>Brassicaceae</taxon>
        <taxon>Brassiceae</taxon>
        <taxon>Brassica</taxon>
    </lineage>
</organism>
<evidence type="ECO:0000256" key="1">
    <source>
        <dbReference type="SAM" id="MobiDB-lite"/>
    </source>
</evidence>
<evidence type="ECO:0000313" key="3">
    <source>
        <dbReference type="Proteomes" id="UP000712600"/>
    </source>
</evidence>